<protein>
    <submittedName>
        <fullName evidence="1">Uncharacterized protein</fullName>
    </submittedName>
</protein>
<dbReference type="EMBL" id="NBEB01000040">
    <property type="protein sequence ID" value="OQQ84479.1"/>
    <property type="molecule type" value="Genomic_DNA"/>
</dbReference>
<dbReference type="RefSeq" id="WP_081530462.1">
    <property type="nucleotide sequence ID" value="NZ_NBEB01000040.1"/>
</dbReference>
<accession>A0A1V9QUH8</accession>
<evidence type="ECO:0000313" key="2">
    <source>
        <dbReference type="Proteomes" id="UP000192638"/>
    </source>
</evidence>
<evidence type="ECO:0000313" key="1">
    <source>
        <dbReference type="EMBL" id="OQQ84479.1"/>
    </source>
</evidence>
<gene>
    <name evidence="1" type="ORF">B6U60_04050</name>
</gene>
<organism evidence="1 2">
    <name type="scientific">Ligilactobacillus salivarius</name>
    <dbReference type="NCBI Taxonomy" id="1624"/>
    <lineage>
        <taxon>Bacteria</taxon>
        <taxon>Bacillati</taxon>
        <taxon>Bacillota</taxon>
        <taxon>Bacilli</taxon>
        <taxon>Lactobacillales</taxon>
        <taxon>Lactobacillaceae</taxon>
        <taxon>Ligilactobacillus</taxon>
    </lineage>
</organism>
<proteinExistence type="predicted"/>
<dbReference type="Proteomes" id="UP000192638">
    <property type="component" value="Unassembled WGS sequence"/>
</dbReference>
<sequence length="147" mass="16689">MQYLGTNEAMPAKIGTYKGYKYFIIPSIFGALNGYAELPKSWKDGDEDELTVHGGITFKGYVRDGASKVKVIGFDTLHAFDDQETRDLKSVEKECKYMIDEMIEVWNKHRPLSRVSTETALELADELGKLVTKRGLSFDELGYLHEK</sequence>
<comment type="caution">
    <text evidence="1">The sequence shown here is derived from an EMBL/GenBank/DDBJ whole genome shotgun (WGS) entry which is preliminary data.</text>
</comment>
<reference evidence="1 2" key="1">
    <citation type="submission" date="2017-03" db="EMBL/GenBank/DDBJ databases">
        <title>Phylogenomics and comparative genomics of Lactobacillus salivarius, a mammalian gut commensal.</title>
        <authorList>
            <person name="Harris H.M."/>
        </authorList>
    </citation>
    <scope>NUCLEOTIDE SEQUENCE [LARGE SCALE GENOMIC DNA]</scope>
    <source>
        <strain evidence="1 2">LMG 14477</strain>
    </source>
</reference>
<name>A0A1V9QUH8_9LACO</name>
<dbReference type="AlphaFoldDB" id="A0A1V9QUH8"/>